<evidence type="ECO:0000256" key="3">
    <source>
        <dbReference type="ARBA" id="ARBA00022777"/>
    </source>
</evidence>
<comment type="caution">
    <text evidence="7">The sequence shown here is derived from an EMBL/GenBank/DDBJ whole genome shotgun (WGS) entry which is preliminary data.</text>
</comment>
<protein>
    <submittedName>
        <fullName evidence="7">Type II toxin-antitoxin system HipA family toxin</fullName>
    </submittedName>
</protein>
<evidence type="ECO:0000313" key="8">
    <source>
        <dbReference type="Proteomes" id="UP000440668"/>
    </source>
</evidence>
<accession>A0A6N7ZN53</accession>
<keyword evidence="2" id="KW-0808">Transferase</keyword>
<dbReference type="InterPro" id="IPR012893">
    <property type="entry name" value="HipA-like_C"/>
</dbReference>
<dbReference type="Proteomes" id="UP000440668">
    <property type="component" value="Unassembled WGS sequence"/>
</dbReference>
<dbReference type="Gene3D" id="1.10.1070.20">
    <property type="match status" value="1"/>
</dbReference>
<feature type="domain" description="HipA-like C-terminal" evidence="5">
    <location>
        <begin position="174"/>
        <end position="404"/>
    </location>
</feature>
<comment type="similarity">
    <text evidence="1">Belongs to the HipA Ser/Thr kinase family.</text>
</comment>
<dbReference type="PANTHER" id="PTHR37419">
    <property type="entry name" value="SERINE/THREONINE-PROTEIN KINASE TOXIN HIPA"/>
    <property type="match status" value="1"/>
</dbReference>
<dbReference type="InterPro" id="IPR017508">
    <property type="entry name" value="HipA_N1"/>
</dbReference>
<dbReference type="PANTHER" id="PTHR37419:SF1">
    <property type="entry name" value="SERINE_THREONINE-PROTEIN KINASE TOXIN HIPA"/>
    <property type="match status" value="1"/>
</dbReference>
<feature type="domain" description="HipA N-terminal subdomain 1" evidence="6">
    <location>
        <begin position="33"/>
        <end position="133"/>
    </location>
</feature>
<dbReference type="Pfam" id="PF13657">
    <property type="entry name" value="Couple_hipA"/>
    <property type="match status" value="1"/>
</dbReference>
<evidence type="ECO:0000259" key="6">
    <source>
        <dbReference type="Pfam" id="PF13657"/>
    </source>
</evidence>
<dbReference type="GO" id="GO:0005829">
    <property type="term" value="C:cytosol"/>
    <property type="evidence" value="ECO:0007669"/>
    <property type="project" value="TreeGrafter"/>
</dbReference>
<dbReference type="InterPro" id="IPR052028">
    <property type="entry name" value="HipA_Ser/Thr_kinase"/>
</dbReference>
<evidence type="ECO:0000256" key="2">
    <source>
        <dbReference type="ARBA" id="ARBA00022679"/>
    </source>
</evidence>
<evidence type="ECO:0000259" key="5">
    <source>
        <dbReference type="Pfam" id="PF07804"/>
    </source>
</evidence>
<reference evidence="7 8" key="1">
    <citation type="submission" date="2019-11" db="EMBL/GenBank/DDBJ databases">
        <title>Cellulosimicrobium composti sp. nov. isolated from a compost.</title>
        <authorList>
            <person name="Yang Y."/>
        </authorList>
    </citation>
    <scope>NUCLEOTIDE SEQUENCE [LARGE SCALE GENOMIC DNA]</scope>
    <source>
        <strain evidence="7 8">BIT-GX5</strain>
    </source>
</reference>
<dbReference type="GO" id="GO:0004674">
    <property type="term" value="F:protein serine/threonine kinase activity"/>
    <property type="evidence" value="ECO:0007669"/>
    <property type="project" value="TreeGrafter"/>
</dbReference>
<dbReference type="AlphaFoldDB" id="A0A6N7ZN53"/>
<feature type="region of interest" description="Disordered" evidence="4">
    <location>
        <begin position="1"/>
        <end position="23"/>
    </location>
</feature>
<evidence type="ECO:0000256" key="4">
    <source>
        <dbReference type="SAM" id="MobiDB-lite"/>
    </source>
</evidence>
<proteinExistence type="inferred from homology"/>
<evidence type="ECO:0000256" key="1">
    <source>
        <dbReference type="ARBA" id="ARBA00010164"/>
    </source>
</evidence>
<organism evidence="7 8">
    <name type="scientific">Cellulosimicrobium composti</name>
    <dbReference type="NCBI Taxonomy" id="2672572"/>
    <lineage>
        <taxon>Bacteria</taxon>
        <taxon>Bacillati</taxon>
        <taxon>Actinomycetota</taxon>
        <taxon>Actinomycetes</taxon>
        <taxon>Micrococcales</taxon>
        <taxon>Promicromonosporaceae</taxon>
        <taxon>Cellulosimicrobium</taxon>
    </lineage>
</organism>
<name>A0A6N7ZN53_9MICO</name>
<keyword evidence="3" id="KW-0418">Kinase</keyword>
<dbReference type="Pfam" id="PF07804">
    <property type="entry name" value="HipA_C"/>
    <property type="match status" value="1"/>
</dbReference>
<sequence length="443" mass="47574">MWLRARPRPSGCEAHRHHGHERRRVVSATPDVLAVRLRGDLIGEVRRLRNGRLRLQFSDDALHRWGEGSRPLSLSLPLTPRRLDGPEVHRFLDNLLPEGPVRAALEREHDVAPSDTFGLLARVGAECAGAVQLTPEGTTLDHGYLRPLDDAEFVRLVSELPTLDPPDDLTVTASLGGVQAKVLLHRTESGWAWPADGALSTHIVKPDPLGGTGINGLVRLEHWTLRLARASGVPAARSELIAVDGRDVIVVERYDRTGGRRTHQEDLAQALGLAAQDKYEPSGRSPGRLASVARTASAEAVDPAALRHDLLRLVTFNTIVGNGDAHAKNYSLLVDTEASYSVAPLYDAAPVYLVSSAYRHSGLAVAGRNRLDLVTGALLVEEAVSWGMGRATAVETIASIADAVLHGLDAVPTDVPHAQVPERVAERATAVARSAMGSPPNSA</sequence>
<evidence type="ECO:0000313" key="7">
    <source>
        <dbReference type="EMBL" id="MTG90882.1"/>
    </source>
</evidence>
<gene>
    <name evidence="7" type="ORF">GJV82_18350</name>
</gene>
<dbReference type="EMBL" id="WMKA01000072">
    <property type="protein sequence ID" value="MTG90882.1"/>
    <property type="molecule type" value="Genomic_DNA"/>
</dbReference>
<dbReference type="NCBIfam" id="TIGR03071">
    <property type="entry name" value="couple_hipA"/>
    <property type="match status" value="1"/>
</dbReference>